<keyword evidence="13" id="KW-1185">Reference proteome</keyword>
<reference evidence="12 13" key="1">
    <citation type="submission" date="2021-08" db="EMBL/GenBank/DDBJ databases">
        <title>Lysobacter sp. strain CJ11 Genome sequencing and assembly.</title>
        <authorList>
            <person name="Kim I."/>
        </authorList>
    </citation>
    <scope>NUCLEOTIDE SEQUENCE [LARGE SCALE GENOMIC DNA]</scope>
    <source>
        <strain evidence="12 13">CJ11</strain>
    </source>
</reference>
<comment type="function">
    <text evidence="8">Involved in the biosynthesis of the chorismate, which leads to the biosynthesis of aromatic amino acids. Catalyzes the reversible NADPH linked reduction of 3-dehydroshikimate (DHSA) to yield shikimate (SA).</text>
</comment>
<dbReference type="NCBIfam" id="TIGR00507">
    <property type="entry name" value="aroE"/>
    <property type="match status" value="1"/>
</dbReference>
<feature type="binding site" evidence="8">
    <location>
        <begin position="15"/>
        <end position="17"/>
    </location>
    <ligand>
        <name>shikimate</name>
        <dbReference type="ChEBI" id="CHEBI:36208"/>
    </ligand>
</feature>
<organism evidence="12 13">
    <name type="scientific">Lysobacter soyae</name>
    <dbReference type="NCBI Taxonomy" id="2764185"/>
    <lineage>
        <taxon>Bacteria</taxon>
        <taxon>Pseudomonadati</taxon>
        <taxon>Pseudomonadota</taxon>
        <taxon>Gammaproteobacteria</taxon>
        <taxon>Lysobacterales</taxon>
        <taxon>Lysobacteraceae</taxon>
        <taxon>Lysobacter</taxon>
    </lineage>
</organism>
<feature type="binding site" evidence="8">
    <location>
        <position position="218"/>
    </location>
    <ligand>
        <name>shikimate</name>
        <dbReference type="ChEBI" id="CHEBI:36208"/>
    </ligand>
</feature>
<dbReference type="InterPro" id="IPR006151">
    <property type="entry name" value="Shikm_DH/Glu-tRNA_Rdtase"/>
</dbReference>
<dbReference type="InterPro" id="IPR036291">
    <property type="entry name" value="NAD(P)-bd_dom_sf"/>
</dbReference>
<evidence type="ECO:0000256" key="1">
    <source>
        <dbReference type="ARBA" id="ARBA00004871"/>
    </source>
</evidence>
<name>A0ABX8WQX0_9GAMM</name>
<dbReference type="InterPro" id="IPR046346">
    <property type="entry name" value="Aminoacid_DH-like_N_sf"/>
</dbReference>
<dbReference type="EC" id="1.1.1.25" evidence="2 8"/>
<feature type="binding site" evidence="8">
    <location>
        <position position="62"/>
    </location>
    <ligand>
        <name>shikimate</name>
        <dbReference type="ChEBI" id="CHEBI:36208"/>
    </ligand>
</feature>
<comment type="catalytic activity">
    <reaction evidence="7 8">
        <text>shikimate + NADP(+) = 3-dehydroshikimate + NADPH + H(+)</text>
        <dbReference type="Rhea" id="RHEA:17737"/>
        <dbReference type="ChEBI" id="CHEBI:15378"/>
        <dbReference type="ChEBI" id="CHEBI:16630"/>
        <dbReference type="ChEBI" id="CHEBI:36208"/>
        <dbReference type="ChEBI" id="CHEBI:57783"/>
        <dbReference type="ChEBI" id="CHEBI:58349"/>
        <dbReference type="EC" id="1.1.1.25"/>
    </reaction>
</comment>
<dbReference type="Gene3D" id="3.40.50.720">
    <property type="entry name" value="NAD(P)-binding Rossmann-like Domain"/>
    <property type="match status" value="1"/>
</dbReference>
<dbReference type="SUPFAM" id="SSF51735">
    <property type="entry name" value="NAD(P)-binding Rossmann-fold domains"/>
    <property type="match status" value="1"/>
</dbReference>
<evidence type="ECO:0000313" key="13">
    <source>
        <dbReference type="Proteomes" id="UP000824755"/>
    </source>
</evidence>
<dbReference type="PANTHER" id="PTHR21089">
    <property type="entry name" value="SHIKIMATE DEHYDROGENASE"/>
    <property type="match status" value="1"/>
</dbReference>
<dbReference type="RefSeq" id="WP_220380052.1">
    <property type="nucleotide sequence ID" value="NZ_CP080544.1"/>
</dbReference>
<comment type="subunit">
    <text evidence="8">Homodimer.</text>
</comment>
<dbReference type="InterPro" id="IPR013708">
    <property type="entry name" value="Shikimate_DH-bd_N"/>
</dbReference>
<feature type="binding site" evidence="8">
    <location>
        <position position="102"/>
    </location>
    <ligand>
        <name>shikimate</name>
        <dbReference type="ChEBI" id="CHEBI:36208"/>
    </ligand>
</feature>
<feature type="domain" description="Shikimate dehydrogenase substrate binding N-terminal" evidence="10">
    <location>
        <begin position="7"/>
        <end position="89"/>
    </location>
</feature>
<dbReference type="InterPro" id="IPR022893">
    <property type="entry name" value="Shikimate_DH_fam"/>
</dbReference>
<dbReference type="Pfam" id="PF08501">
    <property type="entry name" value="Shikimate_dh_N"/>
    <property type="match status" value="1"/>
</dbReference>
<dbReference type="InterPro" id="IPR011342">
    <property type="entry name" value="Shikimate_DH"/>
</dbReference>
<accession>A0ABX8WQX0</accession>
<evidence type="ECO:0000259" key="9">
    <source>
        <dbReference type="Pfam" id="PF01488"/>
    </source>
</evidence>
<evidence type="ECO:0000256" key="6">
    <source>
        <dbReference type="ARBA" id="ARBA00023141"/>
    </source>
</evidence>
<feature type="binding site" evidence="8">
    <location>
        <position position="216"/>
    </location>
    <ligand>
        <name>NADP(+)</name>
        <dbReference type="ChEBI" id="CHEBI:58349"/>
    </ligand>
</feature>
<evidence type="ECO:0000256" key="7">
    <source>
        <dbReference type="ARBA" id="ARBA00049442"/>
    </source>
</evidence>
<evidence type="ECO:0000256" key="8">
    <source>
        <dbReference type="HAMAP-Rule" id="MF_00222"/>
    </source>
</evidence>
<dbReference type="Proteomes" id="UP000824755">
    <property type="component" value="Chromosome"/>
</dbReference>
<proteinExistence type="inferred from homology"/>
<feature type="domain" description="Quinate/shikimate 5-dehydrogenase/glutamyl-tRNA reductase" evidence="9">
    <location>
        <begin position="117"/>
        <end position="190"/>
    </location>
</feature>
<comment type="caution">
    <text evidence="8">Lacks conserved residue(s) required for the propagation of feature annotation.</text>
</comment>
<dbReference type="NCBIfam" id="NF001310">
    <property type="entry name" value="PRK00258.1-2"/>
    <property type="match status" value="1"/>
</dbReference>
<protein>
    <recommendedName>
        <fullName evidence="2 8">Shikimate dehydrogenase (NADP(+))</fullName>
        <shortName evidence="8">SDH</shortName>
        <ecNumber evidence="2 8">1.1.1.25</ecNumber>
    </recommendedName>
</protein>
<dbReference type="Pfam" id="PF01488">
    <property type="entry name" value="Shikimate_DH"/>
    <property type="match status" value="1"/>
</dbReference>
<dbReference type="SUPFAM" id="SSF53223">
    <property type="entry name" value="Aminoacid dehydrogenase-like, N-terminal domain"/>
    <property type="match status" value="1"/>
</dbReference>
<keyword evidence="6 8" id="KW-0057">Aromatic amino acid biosynthesis</keyword>
<evidence type="ECO:0000259" key="10">
    <source>
        <dbReference type="Pfam" id="PF08501"/>
    </source>
</evidence>
<feature type="binding site" evidence="8">
    <location>
        <begin position="151"/>
        <end position="156"/>
    </location>
    <ligand>
        <name>NADP(+)</name>
        <dbReference type="ChEBI" id="CHEBI:58349"/>
    </ligand>
</feature>
<evidence type="ECO:0000259" key="11">
    <source>
        <dbReference type="Pfam" id="PF18317"/>
    </source>
</evidence>
<evidence type="ECO:0000256" key="2">
    <source>
        <dbReference type="ARBA" id="ARBA00012962"/>
    </source>
</evidence>
<sequence>MTLHFAVFGHPVAHSLSPQIHELFGKQCGISLAYSITDTAARGFKDSFETFVALGGTGANVTAPDKSAAFDFCARHSNRAMRAKSVNTLVQRSGEWFGESTDGSGLLRDLRDRLDVDLHDLRVLLIGAGGAASAVAPALLDAGIAQLVVANRTRTRAYDLIDRLGDDDRTRACTLDELAAQGRFDLVVYAATPADAAQCATWPTGIVSDTSTFIDLNYGARALATLTWAAQAGVTNLSDGLGMLIEQAADSFEIWHGVRPQTTEVYSALR</sequence>
<dbReference type="PANTHER" id="PTHR21089:SF1">
    <property type="entry name" value="BIFUNCTIONAL 3-DEHYDROQUINATE DEHYDRATASE_SHIKIMATE DEHYDROGENASE, CHLOROPLASTIC"/>
    <property type="match status" value="1"/>
</dbReference>
<dbReference type="InterPro" id="IPR041121">
    <property type="entry name" value="SDH_C"/>
</dbReference>
<keyword evidence="4 8" id="KW-0521">NADP</keyword>
<dbReference type="HAMAP" id="MF_00222">
    <property type="entry name" value="Shikimate_DH_AroE"/>
    <property type="match status" value="1"/>
</dbReference>
<feature type="binding site" evidence="8">
    <location>
        <position position="247"/>
    </location>
    <ligand>
        <name>shikimate</name>
        <dbReference type="ChEBI" id="CHEBI:36208"/>
    </ligand>
</feature>
<keyword evidence="3 8" id="KW-0028">Amino-acid biosynthesis</keyword>
<gene>
    <name evidence="8 12" type="primary">aroE</name>
    <name evidence="12" type="ORF">H8L67_01565</name>
</gene>
<dbReference type="Pfam" id="PF18317">
    <property type="entry name" value="SDH_C"/>
    <property type="match status" value="1"/>
</dbReference>
<dbReference type="GO" id="GO:0004764">
    <property type="term" value="F:shikimate 3-dehydrogenase (NADP+) activity"/>
    <property type="evidence" value="ECO:0007669"/>
    <property type="project" value="UniProtKB-EC"/>
</dbReference>
<evidence type="ECO:0000256" key="5">
    <source>
        <dbReference type="ARBA" id="ARBA00023002"/>
    </source>
</evidence>
<feature type="binding site" evidence="8">
    <location>
        <position position="87"/>
    </location>
    <ligand>
        <name>shikimate</name>
        <dbReference type="ChEBI" id="CHEBI:36208"/>
    </ligand>
</feature>
<dbReference type="Gene3D" id="3.40.50.10860">
    <property type="entry name" value="Leucine Dehydrogenase, chain A, domain 1"/>
    <property type="match status" value="1"/>
</dbReference>
<feature type="domain" description="SDH C-terminal" evidence="11">
    <location>
        <begin position="240"/>
        <end position="270"/>
    </location>
</feature>
<evidence type="ECO:0000256" key="3">
    <source>
        <dbReference type="ARBA" id="ARBA00022605"/>
    </source>
</evidence>
<comment type="pathway">
    <text evidence="1 8">Metabolic intermediate biosynthesis; chorismate biosynthesis; chorismate from D-erythrose 4-phosphate and phosphoenolpyruvate: step 4/7.</text>
</comment>
<keyword evidence="5 8" id="KW-0560">Oxidoreductase</keyword>
<feature type="binding site" evidence="8">
    <location>
        <begin position="127"/>
        <end position="131"/>
    </location>
    <ligand>
        <name>NADP(+)</name>
        <dbReference type="ChEBI" id="CHEBI:58349"/>
    </ligand>
</feature>
<evidence type="ECO:0000256" key="4">
    <source>
        <dbReference type="ARBA" id="ARBA00022857"/>
    </source>
</evidence>
<evidence type="ECO:0000313" key="12">
    <source>
        <dbReference type="EMBL" id="QYR53235.1"/>
    </source>
</evidence>
<comment type="similarity">
    <text evidence="8">Belongs to the shikimate dehydrogenase family.</text>
</comment>
<feature type="active site" description="Proton acceptor" evidence="8">
    <location>
        <position position="66"/>
    </location>
</feature>
<feature type="binding site" evidence="8">
    <location>
        <position position="240"/>
    </location>
    <ligand>
        <name>NADP(+)</name>
        <dbReference type="ChEBI" id="CHEBI:58349"/>
    </ligand>
</feature>
<dbReference type="EMBL" id="CP080544">
    <property type="protein sequence ID" value="QYR53235.1"/>
    <property type="molecule type" value="Genomic_DNA"/>
</dbReference>